<organism evidence="2 3">
    <name type="scientific">Oceanobacillus limi</name>
    <dbReference type="NCBI Taxonomy" id="930131"/>
    <lineage>
        <taxon>Bacteria</taxon>
        <taxon>Bacillati</taxon>
        <taxon>Bacillota</taxon>
        <taxon>Bacilli</taxon>
        <taxon>Bacillales</taxon>
        <taxon>Bacillaceae</taxon>
        <taxon>Oceanobacillus</taxon>
    </lineage>
</organism>
<keyword evidence="1" id="KW-0472">Membrane</keyword>
<keyword evidence="3" id="KW-1185">Reference proteome</keyword>
<keyword evidence="1" id="KW-0812">Transmembrane</keyword>
<sequence length="61" mass="7016">MKRYLTAIFLLLGAIILIIGLPIDLQWTGAVTWLLTLICLIFAAYFTKYIPDKDNEKNSRK</sequence>
<name>A0A1I0AT81_9BACI</name>
<proteinExistence type="predicted"/>
<protein>
    <submittedName>
        <fullName evidence="2">Uncharacterized protein</fullName>
    </submittedName>
</protein>
<dbReference type="AlphaFoldDB" id="A0A1I0AT81"/>
<evidence type="ECO:0000313" key="3">
    <source>
        <dbReference type="Proteomes" id="UP000198618"/>
    </source>
</evidence>
<dbReference type="OrthoDB" id="2705056at2"/>
<gene>
    <name evidence="2" type="ORF">SAMN05216389_10413</name>
</gene>
<dbReference type="RefSeq" id="WP_090867739.1">
    <property type="nucleotide sequence ID" value="NZ_FOHE01000004.1"/>
</dbReference>
<reference evidence="2 3" key="1">
    <citation type="submission" date="2016-10" db="EMBL/GenBank/DDBJ databases">
        <authorList>
            <person name="de Groot N.N."/>
        </authorList>
    </citation>
    <scope>NUCLEOTIDE SEQUENCE [LARGE SCALE GENOMIC DNA]</scope>
    <source>
        <strain evidence="2 3">IBRC-M 10780</strain>
    </source>
</reference>
<feature type="transmembrane region" description="Helical" evidence="1">
    <location>
        <begin position="30"/>
        <end position="51"/>
    </location>
</feature>
<keyword evidence="1" id="KW-1133">Transmembrane helix</keyword>
<accession>A0A1I0AT81</accession>
<dbReference type="Proteomes" id="UP000198618">
    <property type="component" value="Unassembled WGS sequence"/>
</dbReference>
<evidence type="ECO:0000313" key="2">
    <source>
        <dbReference type="EMBL" id="SES97108.1"/>
    </source>
</evidence>
<dbReference type="EMBL" id="FOHE01000004">
    <property type="protein sequence ID" value="SES97108.1"/>
    <property type="molecule type" value="Genomic_DNA"/>
</dbReference>
<evidence type="ECO:0000256" key="1">
    <source>
        <dbReference type="SAM" id="Phobius"/>
    </source>
</evidence>